<keyword evidence="2" id="KW-1185">Reference proteome</keyword>
<organism evidence="1 2">
    <name type="scientific">Ditylenchus destructor</name>
    <dbReference type="NCBI Taxonomy" id="166010"/>
    <lineage>
        <taxon>Eukaryota</taxon>
        <taxon>Metazoa</taxon>
        <taxon>Ecdysozoa</taxon>
        <taxon>Nematoda</taxon>
        <taxon>Chromadorea</taxon>
        <taxon>Rhabditida</taxon>
        <taxon>Tylenchina</taxon>
        <taxon>Tylenchomorpha</taxon>
        <taxon>Sphaerularioidea</taxon>
        <taxon>Anguinidae</taxon>
        <taxon>Anguininae</taxon>
        <taxon>Ditylenchus</taxon>
    </lineage>
</organism>
<protein>
    <submittedName>
        <fullName evidence="1">Uncharacterized protein</fullName>
    </submittedName>
</protein>
<proteinExistence type="predicted"/>
<dbReference type="Proteomes" id="UP001201812">
    <property type="component" value="Unassembled WGS sequence"/>
</dbReference>
<dbReference type="AlphaFoldDB" id="A0AAD4QUP2"/>
<dbReference type="EMBL" id="JAKKPZ010001189">
    <property type="protein sequence ID" value="KAI1690490.1"/>
    <property type="molecule type" value="Genomic_DNA"/>
</dbReference>
<comment type="caution">
    <text evidence="1">The sequence shown here is derived from an EMBL/GenBank/DDBJ whole genome shotgun (WGS) entry which is preliminary data.</text>
</comment>
<name>A0AAD4QUP2_9BILA</name>
<reference evidence="1" key="1">
    <citation type="submission" date="2022-01" db="EMBL/GenBank/DDBJ databases">
        <title>Genome Sequence Resource for Two Populations of Ditylenchus destructor, the Migratory Endoparasitic Phytonematode.</title>
        <authorList>
            <person name="Zhang H."/>
            <person name="Lin R."/>
            <person name="Xie B."/>
        </authorList>
    </citation>
    <scope>NUCLEOTIDE SEQUENCE</scope>
    <source>
        <strain evidence="1">BazhouSP</strain>
    </source>
</reference>
<evidence type="ECO:0000313" key="1">
    <source>
        <dbReference type="EMBL" id="KAI1690490.1"/>
    </source>
</evidence>
<evidence type="ECO:0000313" key="2">
    <source>
        <dbReference type="Proteomes" id="UP001201812"/>
    </source>
</evidence>
<accession>A0AAD4QUP2</accession>
<sequence>MLLDRDQLLLADKAVPAAERLGVVRGIGVIGRHIAAHDACGVFGDVEAGREPVLQPHPRDRFSIDAVPAAILGGDGRIGPGDFVLIGHWTPRSI</sequence>
<gene>
    <name evidence="1" type="ORF">DdX_22452</name>
</gene>